<evidence type="ECO:0000256" key="2">
    <source>
        <dbReference type="ARBA" id="ARBA00022777"/>
    </source>
</evidence>
<evidence type="ECO:0000313" key="4">
    <source>
        <dbReference type="EMBL" id="HIW01094.1"/>
    </source>
</evidence>
<reference evidence="4" key="2">
    <citation type="submission" date="2021-04" db="EMBL/GenBank/DDBJ databases">
        <authorList>
            <person name="Gilroy R."/>
        </authorList>
    </citation>
    <scope>NUCLEOTIDE SEQUENCE</scope>
    <source>
        <strain evidence="4">ChiHecec2B26-446</strain>
    </source>
</reference>
<dbReference type="EMBL" id="DXHV01000073">
    <property type="protein sequence ID" value="HIW01094.1"/>
    <property type="molecule type" value="Genomic_DNA"/>
</dbReference>
<proteinExistence type="predicted"/>
<protein>
    <submittedName>
        <fullName evidence="4">Carbohydrate kinase family protein</fullName>
    </submittedName>
</protein>
<keyword evidence="1" id="KW-0808">Transferase</keyword>
<dbReference type="CDD" id="cd01942">
    <property type="entry name" value="ribokinase_group_A"/>
    <property type="match status" value="1"/>
</dbReference>
<evidence type="ECO:0000313" key="5">
    <source>
        <dbReference type="Proteomes" id="UP000886752"/>
    </source>
</evidence>
<dbReference type="PROSITE" id="PS00583">
    <property type="entry name" value="PFKB_KINASES_1"/>
    <property type="match status" value="1"/>
</dbReference>
<name>A0A9D1PYL3_9BACT</name>
<dbReference type="PANTHER" id="PTHR10584:SF166">
    <property type="entry name" value="RIBOKINASE"/>
    <property type="match status" value="1"/>
</dbReference>
<dbReference type="Pfam" id="PF00294">
    <property type="entry name" value="PfkB"/>
    <property type="match status" value="1"/>
</dbReference>
<gene>
    <name evidence="4" type="ORF">H9894_07900</name>
</gene>
<dbReference type="PROSITE" id="PS00584">
    <property type="entry name" value="PFKB_KINASES_2"/>
    <property type="match status" value="1"/>
</dbReference>
<dbReference type="Proteomes" id="UP000886752">
    <property type="component" value="Unassembled WGS sequence"/>
</dbReference>
<dbReference type="AlphaFoldDB" id="A0A9D1PYL3"/>
<dbReference type="InterPro" id="IPR011611">
    <property type="entry name" value="PfkB_dom"/>
</dbReference>
<dbReference type="InterPro" id="IPR029056">
    <property type="entry name" value="Ribokinase-like"/>
</dbReference>
<reference evidence="4" key="1">
    <citation type="journal article" date="2021" name="PeerJ">
        <title>Extensive microbial diversity within the chicken gut microbiome revealed by metagenomics and culture.</title>
        <authorList>
            <person name="Gilroy R."/>
            <person name="Ravi A."/>
            <person name="Getino M."/>
            <person name="Pursley I."/>
            <person name="Horton D.L."/>
            <person name="Alikhan N.F."/>
            <person name="Baker D."/>
            <person name="Gharbi K."/>
            <person name="Hall N."/>
            <person name="Watson M."/>
            <person name="Adriaenssens E.M."/>
            <person name="Foster-Nyarko E."/>
            <person name="Jarju S."/>
            <person name="Secka A."/>
            <person name="Antonio M."/>
            <person name="Oren A."/>
            <person name="Chaudhuri R.R."/>
            <person name="La Ragione R."/>
            <person name="Hildebrand F."/>
            <person name="Pallen M.J."/>
        </authorList>
    </citation>
    <scope>NUCLEOTIDE SEQUENCE</scope>
    <source>
        <strain evidence="4">ChiHecec2B26-446</strain>
    </source>
</reference>
<sequence length="318" mass="34814">MSVYISGSLAFDRIMNFNGNFQDHILLDKLHMINISFMVDDMIERRGGCAGNIAYTMALLGEHPVILSAAGKDFGDYGAHLQDVGLSLEGIRVDRNLFTALCFITTDLSGNQLTGFYPGAMARPCGYTFPGLQSDDLAIVSPGNMDDMQKLPEFYREKGVRFIFDPGQQLPVFTKDMMSRAIDGAFAYVCNDYELGMTCKLLELKEEEELLKSVEWIITTLGASGCRVRGRDGTDAHIKAVPCDQVLDPTGAGDAHRGGLLFGLTHGLSVIEACQFGSVSASYAIACQGTQEHHFTPDDFTKRYEAAYGPMPITLADR</sequence>
<dbReference type="GO" id="GO:0016301">
    <property type="term" value="F:kinase activity"/>
    <property type="evidence" value="ECO:0007669"/>
    <property type="project" value="UniProtKB-KW"/>
</dbReference>
<dbReference type="InterPro" id="IPR002173">
    <property type="entry name" value="Carboh/pur_kinase_PfkB_CS"/>
</dbReference>
<comment type="caution">
    <text evidence="4">The sequence shown here is derived from an EMBL/GenBank/DDBJ whole genome shotgun (WGS) entry which is preliminary data.</text>
</comment>
<evidence type="ECO:0000256" key="1">
    <source>
        <dbReference type="ARBA" id="ARBA00022679"/>
    </source>
</evidence>
<organism evidence="4 5">
    <name type="scientific">Candidatus Desulfovibrio intestinipullorum</name>
    <dbReference type="NCBI Taxonomy" id="2838536"/>
    <lineage>
        <taxon>Bacteria</taxon>
        <taxon>Pseudomonadati</taxon>
        <taxon>Thermodesulfobacteriota</taxon>
        <taxon>Desulfovibrionia</taxon>
        <taxon>Desulfovibrionales</taxon>
        <taxon>Desulfovibrionaceae</taxon>
        <taxon>Desulfovibrio</taxon>
    </lineage>
</organism>
<dbReference type="SUPFAM" id="SSF53613">
    <property type="entry name" value="Ribokinase-like"/>
    <property type="match status" value="1"/>
</dbReference>
<evidence type="ECO:0000259" key="3">
    <source>
        <dbReference type="Pfam" id="PF00294"/>
    </source>
</evidence>
<keyword evidence="2 4" id="KW-0418">Kinase</keyword>
<dbReference type="PANTHER" id="PTHR10584">
    <property type="entry name" value="SUGAR KINASE"/>
    <property type="match status" value="1"/>
</dbReference>
<accession>A0A9D1PYL3</accession>
<dbReference type="Gene3D" id="3.40.1190.20">
    <property type="match status" value="1"/>
</dbReference>
<feature type="domain" description="Carbohydrate kinase PfkB" evidence="3">
    <location>
        <begin position="44"/>
        <end position="292"/>
    </location>
</feature>